<dbReference type="AlphaFoldDB" id="A0A9Q0H044"/>
<organism evidence="2 3">
    <name type="scientific">Protea cynaroides</name>
    <dbReference type="NCBI Taxonomy" id="273540"/>
    <lineage>
        <taxon>Eukaryota</taxon>
        <taxon>Viridiplantae</taxon>
        <taxon>Streptophyta</taxon>
        <taxon>Embryophyta</taxon>
        <taxon>Tracheophyta</taxon>
        <taxon>Spermatophyta</taxon>
        <taxon>Magnoliopsida</taxon>
        <taxon>Proteales</taxon>
        <taxon>Proteaceae</taxon>
        <taxon>Protea</taxon>
    </lineage>
</organism>
<proteinExistence type="predicted"/>
<keyword evidence="3" id="KW-1185">Reference proteome</keyword>
<evidence type="ECO:0000313" key="2">
    <source>
        <dbReference type="EMBL" id="KAJ4957456.1"/>
    </source>
</evidence>
<reference evidence="2" key="1">
    <citation type="journal article" date="2023" name="Plant J.">
        <title>The genome of the king protea, Protea cynaroides.</title>
        <authorList>
            <person name="Chang J."/>
            <person name="Duong T.A."/>
            <person name="Schoeman C."/>
            <person name="Ma X."/>
            <person name="Roodt D."/>
            <person name="Barker N."/>
            <person name="Li Z."/>
            <person name="Van de Peer Y."/>
            <person name="Mizrachi E."/>
        </authorList>
    </citation>
    <scope>NUCLEOTIDE SEQUENCE</scope>
    <source>
        <tissue evidence="2">Young leaves</tissue>
    </source>
</reference>
<comment type="caution">
    <text evidence="2">The sequence shown here is derived from an EMBL/GenBank/DDBJ whole genome shotgun (WGS) entry which is preliminary data.</text>
</comment>
<feature type="region of interest" description="Disordered" evidence="1">
    <location>
        <begin position="76"/>
        <end position="103"/>
    </location>
</feature>
<feature type="compositionally biased region" description="Basic and acidic residues" evidence="1">
    <location>
        <begin position="1"/>
        <end position="10"/>
    </location>
</feature>
<dbReference type="EMBL" id="JAMYWD010000010">
    <property type="protein sequence ID" value="KAJ4957456.1"/>
    <property type="molecule type" value="Genomic_DNA"/>
</dbReference>
<gene>
    <name evidence="2" type="ORF">NE237_024567</name>
</gene>
<evidence type="ECO:0000256" key="1">
    <source>
        <dbReference type="SAM" id="MobiDB-lite"/>
    </source>
</evidence>
<feature type="region of interest" description="Disordered" evidence="1">
    <location>
        <begin position="147"/>
        <end position="207"/>
    </location>
</feature>
<accession>A0A9Q0H044</accession>
<protein>
    <submittedName>
        <fullName evidence="2">Uncharacterized protein</fullName>
    </submittedName>
</protein>
<dbReference type="Proteomes" id="UP001141806">
    <property type="component" value="Unassembled WGS sequence"/>
</dbReference>
<feature type="region of interest" description="Disordered" evidence="1">
    <location>
        <begin position="1"/>
        <end position="40"/>
    </location>
</feature>
<name>A0A9Q0H044_9MAGN</name>
<feature type="compositionally biased region" description="Basic and acidic residues" evidence="1">
    <location>
        <begin position="18"/>
        <end position="32"/>
    </location>
</feature>
<sequence>MKVNTKKDQLDSPGLEEAAGREEEDRLPRGPVEDTVEGTPSQIWLEDNWIPIRVKKKRSGGSVGGLNRTKNPIHVLNHQSSSQPKNQPLKHVSTPGKLDSTDSNFKFPSQKTTFLSSASKANVAVCVETALCPPNRFGCLNFEDDQSALAEPDGPPTTSIMHPPPDPSDPLAIPNESLLSPALTIPSNSAGHTPYPPRRHLYSKEVV</sequence>
<evidence type="ECO:0000313" key="3">
    <source>
        <dbReference type="Proteomes" id="UP001141806"/>
    </source>
</evidence>
<feature type="compositionally biased region" description="Polar residues" evidence="1">
    <location>
        <begin position="77"/>
        <end position="86"/>
    </location>
</feature>